<gene>
    <name evidence="2" type="ORF">CAEBREN_04862</name>
</gene>
<feature type="compositionally biased region" description="Basic residues" evidence="1">
    <location>
        <begin position="128"/>
        <end position="142"/>
    </location>
</feature>
<feature type="compositionally biased region" description="Basic and acidic residues" evidence="1">
    <location>
        <begin position="143"/>
        <end position="238"/>
    </location>
</feature>
<proteinExistence type="predicted"/>
<evidence type="ECO:0000313" key="3">
    <source>
        <dbReference type="Proteomes" id="UP000008068"/>
    </source>
</evidence>
<dbReference type="InParanoid" id="G0MQ81"/>
<feature type="region of interest" description="Disordered" evidence="1">
    <location>
        <begin position="1"/>
        <end position="26"/>
    </location>
</feature>
<dbReference type="Proteomes" id="UP000008068">
    <property type="component" value="Unassembled WGS sequence"/>
</dbReference>
<name>G0MQ81_CAEBE</name>
<dbReference type="EMBL" id="GL379806">
    <property type="protein sequence ID" value="EGT40997.1"/>
    <property type="molecule type" value="Genomic_DNA"/>
</dbReference>
<accession>G0MQ81</accession>
<reference evidence="3" key="1">
    <citation type="submission" date="2011-07" db="EMBL/GenBank/DDBJ databases">
        <authorList>
            <consortium name="Caenorhabditis brenneri Sequencing and Analysis Consortium"/>
            <person name="Wilson R.K."/>
        </authorList>
    </citation>
    <scope>NUCLEOTIDE SEQUENCE [LARGE SCALE GENOMIC DNA]</scope>
    <source>
        <strain evidence="3">PB2801</strain>
    </source>
</reference>
<organism evidence="3">
    <name type="scientific">Caenorhabditis brenneri</name>
    <name type="common">Nematode worm</name>
    <dbReference type="NCBI Taxonomy" id="135651"/>
    <lineage>
        <taxon>Eukaryota</taxon>
        <taxon>Metazoa</taxon>
        <taxon>Ecdysozoa</taxon>
        <taxon>Nematoda</taxon>
        <taxon>Chromadorea</taxon>
        <taxon>Rhabditida</taxon>
        <taxon>Rhabditina</taxon>
        <taxon>Rhabditomorpha</taxon>
        <taxon>Rhabditoidea</taxon>
        <taxon>Rhabditidae</taxon>
        <taxon>Peloderinae</taxon>
        <taxon>Caenorhabditis</taxon>
    </lineage>
</organism>
<feature type="compositionally biased region" description="Basic and acidic residues" evidence="1">
    <location>
        <begin position="1"/>
        <end position="18"/>
    </location>
</feature>
<keyword evidence="3" id="KW-1185">Reference proteome</keyword>
<dbReference type="AlphaFoldDB" id="G0MQ81"/>
<dbReference type="HOGENOM" id="CLU_094706_0_0_1"/>
<feature type="region of interest" description="Disordered" evidence="1">
    <location>
        <begin position="116"/>
        <end position="240"/>
    </location>
</feature>
<sequence>MSSVPDKEKEKNPDEKPKKEKKRKSKVISVDDKFVTFEDQYGIHRWPIDDKVLRSSYYRKWLVDCGYWIPSMDLKEYWYTIDPEEDSFEDEEVGGVANKQTESLEVRMKKLKAQQQGNFKKYYERKAARGKMKKSRNSKSKVKKSEVEVKKVDEMKKGMDPQKVETPKKEKSKPQEGGVEKIKIVDPPKTRTPEKAGKTPTGEAKEEKVRTQNPTKTEDPKAQTSKKPEDPPLKETVRSHYCYTEMHLGSVKEIKKK</sequence>
<evidence type="ECO:0000313" key="2">
    <source>
        <dbReference type="EMBL" id="EGT40997.1"/>
    </source>
</evidence>
<protein>
    <submittedName>
        <fullName evidence="2">Uncharacterized protein</fullName>
    </submittedName>
</protein>
<evidence type="ECO:0000256" key="1">
    <source>
        <dbReference type="SAM" id="MobiDB-lite"/>
    </source>
</evidence>